<organism evidence="1">
    <name type="scientific">viral metagenome</name>
    <dbReference type="NCBI Taxonomy" id="1070528"/>
    <lineage>
        <taxon>unclassified sequences</taxon>
        <taxon>metagenomes</taxon>
        <taxon>organismal metagenomes</taxon>
    </lineage>
</organism>
<evidence type="ECO:0000313" key="1">
    <source>
        <dbReference type="EMBL" id="QJA43266.1"/>
    </source>
</evidence>
<dbReference type="EMBL" id="MT141874">
    <property type="protein sequence ID" value="QJA71445.1"/>
    <property type="molecule type" value="Genomic_DNA"/>
</dbReference>
<evidence type="ECO:0000313" key="2">
    <source>
        <dbReference type="EMBL" id="QJA71445.1"/>
    </source>
</evidence>
<dbReference type="AlphaFoldDB" id="A0A6H1Z5W9"/>
<reference evidence="1" key="1">
    <citation type="submission" date="2020-03" db="EMBL/GenBank/DDBJ databases">
        <title>The deep terrestrial virosphere.</title>
        <authorList>
            <person name="Holmfeldt K."/>
            <person name="Nilsson E."/>
            <person name="Simone D."/>
            <person name="Lopez-Fernandez M."/>
            <person name="Wu X."/>
            <person name="de Brujin I."/>
            <person name="Lundin D."/>
            <person name="Andersson A."/>
            <person name="Bertilsson S."/>
            <person name="Dopson M."/>
        </authorList>
    </citation>
    <scope>NUCLEOTIDE SEQUENCE</scope>
    <source>
        <strain evidence="2">MM415A03175</strain>
        <strain evidence="1">MM415B01989</strain>
    </source>
</reference>
<accession>A0A6H1Z5W9</accession>
<protein>
    <submittedName>
        <fullName evidence="1">Uncharacterized protein</fullName>
    </submittedName>
</protein>
<gene>
    <name evidence="2" type="ORF">MM415A03175_0005</name>
    <name evidence="1" type="ORF">MM415B01989_0015</name>
</gene>
<dbReference type="EMBL" id="MT141181">
    <property type="protein sequence ID" value="QJA43266.1"/>
    <property type="molecule type" value="Genomic_DNA"/>
</dbReference>
<proteinExistence type="predicted"/>
<sequence length="79" mass="9378">MQTSEGEDQYILCKPGPISRFDPVKARARPKKPMSNDFKGIQKEYPWIWAFSDFPKAPLRHPKGFKQELFRIEFYVNMI</sequence>
<name>A0A6H1Z5W9_9ZZZZ</name>